<dbReference type="STRING" id="546262.NEICINOT_05090"/>
<evidence type="ECO:0000313" key="1">
    <source>
        <dbReference type="EMBL" id="EEZ70794.1"/>
    </source>
</evidence>
<organism evidence="1 2">
    <name type="scientific">Neisseria cinerea ATCC 14685</name>
    <dbReference type="NCBI Taxonomy" id="546262"/>
    <lineage>
        <taxon>Bacteria</taxon>
        <taxon>Pseudomonadati</taxon>
        <taxon>Pseudomonadota</taxon>
        <taxon>Betaproteobacteria</taxon>
        <taxon>Neisseriales</taxon>
        <taxon>Neisseriaceae</taxon>
        <taxon>Neisseria</taxon>
    </lineage>
</organism>
<accession>D0W5W9</accession>
<gene>
    <name evidence="1" type="ORF">NEICINOT_05090</name>
</gene>
<proteinExistence type="predicted"/>
<comment type="caution">
    <text evidence="1">The sequence shown here is derived from an EMBL/GenBank/DDBJ whole genome shotgun (WGS) entry which is preliminary data.</text>
</comment>
<protein>
    <submittedName>
        <fullName evidence="1">Uncharacterized protein</fullName>
    </submittedName>
</protein>
<evidence type="ECO:0000313" key="2">
    <source>
        <dbReference type="Proteomes" id="UP000003294"/>
    </source>
</evidence>
<dbReference type="AlphaFoldDB" id="D0W5W9"/>
<reference evidence="1 2" key="1">
    <citation type="submission" date="2009-10" db="EMBL/GenBank/DDBJ databases">
        <authorList>
            <person name="Weinstock G."/>
            <person name="Sodergren E."/>
            <person name="Clifton S."/>
            <person name="Fulton L."/>
            <person name="Fulton B."/>
            <person name="Courtney L."/>
            <person name="Fronick C."/>
            <person name="Harrison M."/>
            <person name="Strong C."/>
            <person name="Farmer C."/>
            <person name="Delahaunty K."/>
            <person name="Markovic C."/>
            <person name="Hall O."/>
            <person name="Minx P."/>
            <person name="Tomlinson C."/>
            <person name="Mitreva M."/>
            <person name="Nelson J."/>
            <person name="Hou S."/>
            <person name="Wollam A."/>
            <person name="Pepin K.H."/>
            <person name="Johnson M."/>
            <person name="Bhonagiri V."/>
            <person name="Nash W.E."/>
            <person name="Warren W."/>
            <person name="Chinwalla A."/>
            <person name="Mardis E.R."/>
            <person name="Wilson R.K."/>
        </authorList>
    </citation>
    <scope>NUCLEOTIDE SEQUENCE [LARGE SCALE GENOMIC DNA]</scope>
    <source>
        <strain evidence="1 2">ATCC 14685</strain>
    </source>
</reference>
<name>D0W5W9_NEICI</name>
<dbReference type="EMBL" id="ACDY02000019">
    <property type="protein sequence ID" value="EEZ70794.1"/>
    <property type="molecule type" value="Genomic_DNA"/>
</dbReference>
<dbReference type="Proteomes" id="UP000003294">
    <property type="component" value="Unassembled WGS sequence"/>
</dbReference>
<sequence>MISFKVWKQTAVLGHLPDTAVLLSENSFLYFQGNMGYGCITVFNCSF</sequence>